<evidence type="ECO:0000313" key="2">
    <source>
        <dbReference type="EMBL" id="MCH95980.1"/>
    </source>
</evidence>
<reference evidence="2 3" key="1">
    <citation type="journal article" date="2018" name="Front. Plant Sci.">
        <title>Red Clover (Trifolium pratense) and Zigzag Clover (T. medium) - A Picture of Genomic Similarities and Differences.</title>
        <authorList>
            <person name="Dluhosova J."/>
            <person name="Istvanek J."/>
            <person name="Nedelnik J."/>
            <person name="Repkova J."/>
        </authorList>
    </citation>
    <scope>NUCLEOTIDE SEQUENCE [LARGE SCALE GENOMIC DNA]</scope>
    <source>
        <strain evidence="3">cv. 10/8</strain>
        <tissue evidence="2">Leaf</tissue>
    </source>
</reference>
<proteinExistence type="predicted"/>
<dbReference type="PANTHER" id="PTHR47074">
    <property type="entry name" value="BNAC02G40300D PROTEIN"/>
    <property type="match status" value="1"/>
</dbReference>
<dbReference type="PANTHER" id="PTHR47074:SF48">
    <property type="entry name" value="POLYNUCLEOTIDYL TRANSFERASE, RIBONUCLEASE H-LIKE SUPERFAMILY PROTEIN"/>
    <property type="match status" value="1"/>
</dbReference>
<accession>A0A392N847</accession>
<dbReference type="EMBL" id="LXQA010031210">
    <property type="protein sequence ID" value="MCH95980.1"/>
    <property type="molecule type" value="Genomic_DNA"/>
</dbReference>
<dbReference type="GO" id="GO:0003676">
    <property type="term" value="F:nucleic acid binding"/>
    <property type="evidence" value="ECO:0007669"/>
    <property type="project" value="InterPro"/>
</dbReference>
<evidence type="ECO:0000259" key="1">
    <source>
        <dbReference type="Pfam" id="PF13456"/>
    </source>
</evidence>
<organism evidence="2 3">
    <name type="scientific">Trifolium medium</name>
    <dbReference type="NCBI Taxonomy" id="97028"/>
    <lineage>
        <taxon>Eukaryota</taxon>
        <taxon>Viridiplantae</taxon>
        <taxon>Streptophyta</taxon>
        <taxon>Embryophyta</taxon>
        <taxon>Tracheophyta</taxon>
        <taxon>Spermatophyta</taxon>
        <taxon>Magnoliopsida</taxon>
        <taxon>eudicotyledons</taxon>
        <taxon>Gunneridae</taxon>
        <taxon>Pentapetalae</taxon>
        <taxon>rosids</taxon>
        <taxon>fabids</taxon>
        <taxon>Fabales</taxon>
        <taxon>Fabaceae</taxon>
        <taxon>Papilionoideae</taxon>
        <taxon>50 kb inversion clade</taxon>
        <taxon>NPAAA clade</taxon>
        <taxon>Hologalegina</taxon>
        <taxon>IRL clade</taxon>
        <taxon>Trifolieae</taxon>
        <taxon>Trifolium</taxon>
    </lineage>
</organism>
<dbReference type="GO" id="GO:0004523">
    <property type="term" value="F:RNA-DNA hybrid ribonuclease activity"/>
    <property type="evidence" value="ECO:0007669"/>
    <property type="project" value="InterPro"/>
</dbReference>
<sequence length="95" mass="10935">MSSLRVIKWEKPTRGRYKCNIDASFTSQCNRVGIGEALGLLHAIWWVHVLQLGSVDFAMDSKTVVDHFHNKETVLTEVENVLKECNRMFSLLRDN</sequence>
<dbReference type="InterPro" id="IPR002156">
    <property type="entry name" value="RNaseH_domain"/>
</dbReference>
<dbReference type="AlphaFoldDB" id="A0A392N847"/>
<dbReference type="Pfam" id="PF13456">
    <property type="entry name" value="RVT_3"/>
    <property type="match status" value="1"/>
</dbReference>
<feature type="domain" description="RNase H type-1" evidence="1">
    <location>
        <begin position="14"/>
        <end position="90"/>
    </location>
</feature>
<protein>
    <submittedName>
        <fullName evidence="2">Cytochrome P450</fullName>
    </submittedName>
</protein>
<dbReference type="Proteomes" id="UP000265520">
    <property type="component" value="Unassembled WGS sequence"/>
</dbReference>
<evidence type="ECO:0000313" key="3">
    <source>
        <dbReference type="Proteomes" id="UP000265520"/>
    </source>
</evidence>
<keyword evidence="3" id="KW-1185">Reference proteome</keyword>
<dbReference type="InterPro" id="IPR052929">
    <property type="entry name" value="RNase_H-like_EbsB-rel"/>
</dbReference>
<name>A0A392N847_9FABA</name>
<gene>
    <name evidence="2" type="ORF">A2U01_0016963</name>
</gene>
<comment type="caution">
    <text evidence="2">The sequence shown here is derived from an EMBL/GenBank/DDBJ whole genome shotgun (WGS) entry which is preliminary data.</text>
</comment>